<evidence type="ECO:0000256" key="10">
    <source>
        <dbReference type="ARBA" id="ARBA00023136"/>
    </source>
</evidence>
<evidence type="ECO:0000256" key="1">
    <source>
        <dbReference type="ARBA" id="ARBA00001947"/>
    </source>
</evidence>
<keyword evidence="7" id="KW-0862">Zinc</keyword>
<feature type="transmembrane region" description="Helical" evidence="11">
    <location>
        <begin position="279"/>
        <end position="299"/>
    </location>
</feature>
<feature type="transmembrane region" description="Helical" evidence="11">
    <location>
        <begin position="183"/>
        <end position="208"/>
    </location>
</feature>
<reference evidence="13" key="4">
    <citation type="submission" date="2021-09" db="EMBL/GenBank/DDBJ databases">
        <authorList>
            <person name="Gilroy R."/>
        </authorList>
    </citation>
    <scope>NUCLEOTIDE SEQUENCE</scope>
    <source>
        <strain evidence="13">ChiGjej6B6-11269</strain>
    </source>
</reference>
<comment type="subcellular location">
    <subcellularLocation>
        <location evidence="2">Membrane</location>
        <topology evidence="2">Multi-pass membrane protein</topology>
    </subcellularLocation>
</comment>
<feature type="domain" description="Peptidase M50" evidence="12">
    <location>
        <begin position="10"/>
        <end position="338"/>
    </location>
</feature>
<evidence type="ECO:0000256" key="9">
    <source>
        <dbReference type="ARBA" id="ARBA00023049"/>
    </source>
</evidence>
<dbReference type="Proteomes" id="UP000786989">
    <property type="component" value="Unassembled WGS sequence"/>
</dbReference>
<keyword evidence="9" id="KW-0482">Metalloprotease</keyword>
<keyword evidence="10 11" id="KW-0472">Membrane</keyword>
<accession>A0A3N0B408</accession>
<evidence type="ECO:0000256" key="2">
    <source>
        <dbReference type="ARBA" id="ARBA00004141"/>
    </source>
</evidence>
<sequence>MDIILMIVLIVIVLSILVFIHEGGHYLAARAFGVRVTEFMLGLPGPNIGFTRKGTKFGVTAVPLGGYAKVCGMEPGEENPHIERALAYAYEHGTVYADDVAEELGISLEDAIDVMYVLEDWGCVDGPGKKDEHNIFRTRAYRDKKAGIDLAQGTPRPFEDPHALYLLERAQTYRAQPFWKRTVILLAGIFMNLLFAVLAFVLAFSVIGVDVTMTTGEMQHVNLNPLDAIQMGFMVIGVTAQAIVSLFNPQTAADVVSQSTSVVGMAVMSVDFAAQGLGWFIYFMAIISVSLGLMNLLPIPPLDGGRFVIEIFQKLSRRMVGYKAMNAMSLAGMALFLVFFLFMVNQDVQRFVFGNWG</sequence>
<dbReference type="EMBL" id="QIBX01000001">
    <property type="protein sequence ID" value="RNL41843.1"/>
    <property type="molecule type" value="Genomic_DNA"/>
</dbReference>
<evidence type="ECO:0000313" key="15">
    <source>
        <dbReference type="Proteomes" id="UP000269591"/>
    </source>
</evidence>
<comment type="cofactor">
    <cofactor evidence="1">
        <name>Zn(2+)</name>
        <dbReference type="ChEBI" id="CHEBI:29105"/>
    </cofactor>
</comment>
<dbReference type="PANTHER" id="PTHR42837">
    <property type="entry name" value="REGULATOR OF SIGMA-E PROTEASE RSEP"/>
    <property type="match status" value="1"/>
</dbReference>
<keyword evidence="15" id="KW-1185">Reference proteome</keyword>
<comment type="caution">
    <text evidence="14">The sequence shown here is derived from an EMBL/GenBank/DDBJ whole genome shotgun (WGS) entry which is preliminary data.</text>
</comment>
<reference evidence="14" key="2">
    <citation type="journal article" date="2019" name="Microbiol. Resour. Announc.">
        <title>Draft Genome Sequences of Type Strains of Gordonibacter faecihominis, Paraeggerthella hongkongensis, Parvibacter caecicola,Slackia equolifaciens, Slackia faecicanis, and Slackia isoflavoniconvertens.</title>
        <authorList>
            <person name="Danylec N."/>
            <person name="Stoll D.A."/>
            <person name="Dotsch A."/>
            <person name="Huch M."/>
        </authorList>
    </citation>
    <scope>NUCLEOTIDE SEQUENCE</scope>
    <source>
        <strain evidence="14">DSM 24851</strain>
    </source>
</reference>
<dbReference type="AlphaFoldDB" id="A0A3N0B408"/>
<dbReference type="Proteomes" id="UP000269591">
    <property type="component" value="Unassembled WGS sequence"/>
</dbReference>
<protein>
    <submittedName>
        <fullName evidence="14">Peptidase M50</fullName>
    </submittedName>
    <submittedName>
        <fullName evidence="13">Site-2 protease family protein</fullName>
    </submittedName>
</protein>
<evidence type="ECO:0000256" key="7">
    <source>
        <dbReference type="ARBA" id="ARBA00022833"/>
    </source>
</evidence>
<evidence type="ECO:0000256" key="5">
    <source>
        <dbReference type="ARBA" id="ARBA00022692"/>
    </source>
</evidence>
<dbReference type="PANTHER" id="PTHR42837:SF2">
    <property type="entry name" value="MEMBRANE METALLOPROTEASE ARASP2, CHLOROPLASTIC-RELATED"/>
    <property type="match status" value="1"/>
</dbReference>
<name>A0A3N0B408_9ACTN</name>
<evidence type="ECO:0000313" key="14">
    <source>
        <dbReference type="EMBL" id="RNL41843.1"/>
    </source>
</evidence>
<reference evidence="15" key="1">
    <citation type="submission" date="2018-05" db="EMBL/GenBank/DDBJ databases">
        <title>Genome Sequencing of selected type strains of the family Eggerthellaceae.</title>
        <authorList>
            <person name="Danylec N."/>
            <person name="Stoll D.A."/>
            <person name="Doetsch A."/>
            <person name="Huch M."/>
        </authorList>
    </citation>
    <scope>NUCLEOTIDE SEQUENCE [LARGE SCALE GENOMIC DNA]</scope>
    <source>
        <strain evidence="15">DSM 24851</strain>
    </source>
</reference>
<evidence type="ECO:0000313" key="13">
    <source>
        <dbReference type="EMBL" id="HJF64571.1"/>
    </source>
</evidence>
<reference evidence="13" key="3">
    <citation type="journal article" date="2021" name="PeerJ">
        <title>Extensive microbial diversity within the chicken gut microbiome revealed by metagenomics and culture.</title>
        <authorList>
            <person name="Gilroy R."/>
            <person name="Ravi A."/>
            <person name="Getino M."/>
            <person name="Pursley I."/>
            <person name="Horton D.L."/>
            <person name="Alikhan N.F."/>
            <person name="Baker D."/>
            <person name="Gharbi K."/>
            <person name="Hall N."/>
            <person name="Watson M."/>
            <person name="Adriaenssens E.M."/>
            <person name="Foster-Nyarko E."/>
            <person name="Jarju S."/>
            <person name="Secka A."/>
            <person name="Antonio M."/>
            <person name="Oren A."/>
            <person name="Chaudhuri R.R."/>
            <person name="La Ragione R."/>
            <person name="Hildebrand F."/>
            <person name="Pallen M.J."/>
        </authorList>
    </citation>
    <scope>NUCLEOTIDE SEQUENCE</scope>
    <source>
        <strain evidence="13">ChiGjej6B6-11269</strain>
    </source>
</reference>
<dbReference type="CDD" id="cd06163">
    <property type="entry name" value="S2P-M50_PDZ_RseP-like"/>
    <property type="match status" value="1"/>
</dbReference>
<dbReference type="OrthoDB" id="9782003at2"/>
<keyword evidence="4 13" id="KW-0645">Protease</keyword>
<dbReference type="GO" id="GO:0004222">
    <property type="term" value="F:metalloendopeptidase activity"/>
    <property type="evidence" value="ECO:0007669"/>
    <property type="project" value="InterPro"/>
</dbReference>
<keyword evidence="5 11" id="KW-0812">Transmembrane</keyword>
<keyword evidence="8 11" id="KW-1133">Transmembrane helix</keyword>
<organism evidence="14 15">
    <name type="scientific">Slackia equolifaciens</name>
    <dbReference type="NCBI Taxonomy" id="498718"/>
    <lineage>
        <taxon>Bacteria</taxon>
        <taxon>Bacillati</taxon>
        <taxon>Actinomycetota</taxon>
        <taxon>Coriobacteriia</taxon>
        <taxon>Eggerthellales</taxon>
        <taxon>Eggerthellaceae</taxon>
        <taxon>Slackia</taxon>
    </lineage>
</organism>
<evidence type="ECO:0000256" key="4">
    <source>
        <dbReference type="ARBA" id="ARBA00022670"/>
    </source>
</evidence>
<evidence type="ECO:0000256" key="3">
    <source>
        <dbReference type="ARBA" id="ARBA00007931"/>
    </source>
</evidence>
<evidence type="ECO:0000256" key="6">
    <source>
        <dbReference type="ARBA" id="ARBA00022801"/>
    </source>
</evidence>
<proteinExistence type="inferred from homology"/>
<gene>
    <name evidence="14" type="ORF">DMP06_00030</name>
    <name evidence="13" type="ORF">K8U77_00425</name>
</gene>
<evidence type="ECO:0000259" key="12">
    <source>
        <dbReference type="Pfam" id="PF02163"/>
    </source>
</evidence>
<dbReference type="Pfam" id="PF02163">
    <property type="entry name" value="Peptidase_M50"/>
    <property type="match status" value="1"/>
</dbReference>
<comment type="similarity">
    <text evidence="3">Belongs to the peptidase M50B family.</text>
</comment>
<feature type="transmembrane region" description="Helical" evidence="11">
    <location>
        <begin position="6"/>
        <end position="28"/>
    </location>
</feature>
<keyword evidence="6" id="KW-0378">Hydrolase</keyword>
<dbReference type="RefSeq" id="WP_123207706.1">
    <property type="nucleotide sequence ID" value="NZ_JBHTHO010000046.1"/>
</dbReference>
<dbReference type="InterPro" id="IPR008915">
    <property type="entry name" value="Peptidase_M50"/>
</dbReference>
<dbReference type="GO" id="GO:0006508">
    <property type="term" value="P:proteolysis"/>
    <property type="evidence" value="ECO:0007669"/>
    <property type="project" value="UniProtKB-KW"/>
</dbReference>
<dbReference type="InterPro" id="IPR004387">
    <property type="entry name" value="Pept_M50_Zn"/>
</dbReference>
<dbReference type="EMBL" id="DYWI01000007">
    <property type="protein sequence ID" value="HJF64571.1"/>
    <property type="molecule type" value="Genomic_DNA"/>
</dbReference>
<evidence type="ECO:0000256" key="11">
    <source>
        <dbReference type="SAM" id="Phobius"/>
    </source>
</evidence>
<feature type="transmembrane region" description="Helical" evidence="11">
    <location>
        <begin position="320"/>
        <end position="344"/>
    </location>
</feature>
<evidence type="ECO:0000256" key="8">
    <source>
        <dbReference type="ARBA" id="ARBA00022989"/>
    </source>
</evidence>
<dbReference type="GO" id="GO:0016020">
    <property type="term" value="C:membrane"/>
    <property type="evidence" value="ECO:0007669"/>
    <property type="project" value="UniProtKB-SubCell"/>
</dbReference>